<dbReference type="EMBL" id="CP149784">
    <property type="protein sequence ID" value="WYF46656.1"/>
    <property type="molecule type" value="Genomic_DNA"/>
</dbReference>
<dbReference type="Pfam" id="PF13784">
    <property type="entry name" value="Fic_N"/>
    <property type="match status" value="1"/>
</dbReference>
<organism evidence="5">
    <name type="scientific">Deinococcus sp. VB142</name>
    <dbReference type="NCBI Taxonomy" id="3112952"/>
    <lineage>
        <taxon>Bacteria</taxon>
        <taxon>Thermotogati</taxon>
        <taxon>Deinococcota</taxon>
        <taxon>Deinococci</taxon>
        <taxon>Deinococcales</taxon>
        <taxon>Deinococcaceae</taxon>
        <taxon>Deinococcus</taxon>
    </lineage>
</organism>
<evidence type="ECO:0000256" key="3">
    <source>
        <dbReference type="PIRSR" id="PIRSR640198-2"/>
    </source>
</evidence>
<sequence>MSGKLLLTLLEAQDALSRLDGVTTTLPNADLLTLMYIRSEAVLSSQIEGTQASLDDVLRAEANLQDADDPKDVDEVLNYVAALDYGLTRRAELPLSLRLIREIHAQLLQGVRGERRSPGEFRTSQNWIGSAGATLQTATFVPPAPPDMLEALDNLEKFIYEDSSDLPPLLKIALIHAQFETIHPFLDGNGRTGRLLITLLLCHYGLLAQPLLYLSYYLKLNRAEYYDRLQAIRDRGDWEGWLLFFLRGVREVATQSTEKTRAVLELQRRDRERAVSLGAKMAQGLQVLDYLYQYPFISVRKVEEITQMSYNSANALVGRMVDAGLLKTYGNRQRDRQFVHQDYLDIFHLPEKHAAELGAPETATLSQDAEEEA</sequence>
<evidence type="ECO:0000256" key="1">
    <source>
        <dbReference type="PIRSR" id="PIRSR038925-1"/>
    </source>
</evidence>
<keyword evidence="1" id="KW-0067">ATP-binding</keyword>
<dbReference type="InterPro" id="IPR025758">
    <property type="entry name" value="Fic/DOC_N"/>
</dbReference>
<feature type="binding site" evidence="3">
    <location>
        <begin position="225"/>
        <end position="226"/>
    </location>
    <ligand>
        <name>ATP</name>
        <dbReference type="ChEBI" id="CHEBI:30616"/>
    </ligand>
</feature>
<feature type="binding site" evidence="1">
    <location>
        <begin position="188"/>
        <end position="194"/>
    </location>
    <ligand>
        <name>ATP</name>
        <dbReference type="ChEBI" id="CHEBI:30616"/>
    </ligand>
</feature>
<dbReference type="PANTHER" id="PTHR13504:SF38">
    <property type="entry name" value="FIDO DOMAIN-CONTAINING PROTEIN"/>
    <property type="match status" value="1"/>
</dbReference>
<feature type="binding site" evidence="1">
    <location>
        <position position="225"/>
    </location>
    <ligand>
        <name>ATP</name>
        <dbReference type="ChEBI" id="CHEBI:30616"/>
    </ligand>
</feature>
<feature type="binding site" evidence="1">
    <location>
        <position position="48"/>
    </location>
    <ligand>
        <name>ATP</name>
        <dbReference type="ChEBI" id="CHEBI:30616"/>
    </ligand>
</feature>
<keyword evidence="5" id="KW-0614">Plasmid</keyword>
<dbReference type="InterPro" id="IPR040198">
    <property type="entry name" value="Fido_containing"/>
</dbReference>
<dbReference type="InterPro" id="IPR036388">
    <property type="entry name" value="WH-like_DNA-bd_sf"/>
</dbReference>
<dbReference type="AlphaFoldDB" id="A0AAU6Q8G6"/>
<gene>
    <name evidence="5" type="ORF">WDJ50_18195</name>
</gene>
<dbReference type="SUPFAM" id="SSF140931">
    <property type="entry name" value="Fic-like"/>
    <property type="match status" value="1"/>
</dbReference>
<reference evidence="5" key="1">
    <citation type="submission" date="2024-03" db="EMBL/GenBank/DDBJ databases">
        <title>Deinococcus weizhi sp. nov., isolated from human skin.</title>
        <authorList>
            <person name="Wei Z."/>
            <person name="Tian F."/>
            <person name="Yang C."/>
            <person name="Xin L.T."/>
            <person name="Wen Z.J."/>
            <person name="Lan K.C."/>
            <person name="Yu L."/>
            <person name="Zhe W."/>
            <person name="Dan F.D."/>
            <person name="Jun W."/>
            <person name="Rui Z."/>
            <person name="Yong X.J."/>
            <person name="Ting Y."/>
            <person name="Wei X."/>
            <person name="Xu Z.G."/>
            <person name="Xin Z."/>
            <person name="Dong F.G."/>
            <person name="Ni X.M."/>
            <person name="Zheng M.G."/>
            <person name="Chun Y."/>
            <person name="Qian W.X."/>
        </authorList>
    </citation>
    <scope>NUCLEOTIDE SEQUENCE</scope>
    <source>
        <strain evidence="5">VB142</strain>
        <plasmid evidence="5">p1</plasmid>
    </source>
</reference>
<dbReference type="InterPro" id="IPR026287">
    <property type="entry name" value="SoFic-like"/>
</dbReference>
<dbReference type="Gene3D" id="1.10.3290.10">
    <property type="entry name" value="Fido-like domain"/>
    <property type="match status" value="1"/>
</dbReference>
<feature type="active site" evidence="2">
    <location>
        <position position="183"/>
    </location>
</feature>
<dbReference type="InterPro" id="IPR036390">
    <property type="entry name" value="WH_DNA-bd_sf"/>
</dbReference>
<dbReference type="PIRSF" id="PIRSF038925">
    <property type="entry name" value="AMP-prot_trans"/>
    <property type="match status" value="1"/>
</dbReference>
<geneLocation type="plasmid" evidence="5">
    <name>p1</name>
</geneLocation>
<dbReference type="Pfam" id="PF02661">
    <property type="entry name" value="Fic"/>
    <property type="match status" value="1"/>
</dbReference>
<feature type="binding site" evidence="3">
    <location>
        <begin position="187"/>
        <end position="194"/>
    </location>
    <ligand>
        <name>ATP</name>
        <dbReference type="ChEBI" id="CHEBI:30616"/>
    </ligand>
</feature>
<dbReference type="Gene3D" id="1.10.10.10">
    <property type="entry name" value="Winged helix-like DNA-binding domain superfamily/Winged helix DNA-binding domain"/>
    <property type="match status" value="1"/>
</dbReference>
<dbReference type="PANTHER" id="PTHR13504">
    <property type="entry name" value="FIDO DOMAIN-CONTAINING PROTEIN DDB_G0283145"/>
    <property type="match status" value="1"/>
</dbReference>
<dbReference type="InterPro" id="IPR003812">
    <property type="entry name" value="Fido"/>
</dbReference>
<dbReference type="PROSITE" id="PS51459">
    <property type="entry name" value="FIDO"/>
    <property type="match status" value="1"/>
</dbReference>
<feature type="domain" description="Fido" evidence="4">
    <location>
        <begin position="95"/>
        <end position="247"/>
    </location>
</feature>
<evidence type="ECO:0000259" key="4">
    <source>
        <dbReference type="PROSITE" id="PS51459"/>
    </source>
</evidence>
<dbReference type="SUPFAM" id="SSF46785">
    <property type="entry name" value="Winged helix' DNA-binding domain"/>
    <property type="match status" value="1"/>
</dbReference>
<dbReference type="GO" id="GO:0005524">
    <property type="term" value="F:ATP binding"/>
    <property type="evidence" value="ECO:0007669"/>
    <property type="project" value="UniProtKB-KW"/>
</dbReference>
<feature type="binding site" evidence="1">
    <location>
        <position position="183"/>
    </location>
    <ligand>
        <name>ATP</name>
        <dbReference type="ChEBI" id="CHEBI:30616"/>
    </ligand>
</feature>
<accession>A0AAU6Q8G6</accession>
<evidence type="ECO:0000313" key="5">
    <source>
        <dbReference type="EMBL" id="WYF46656.1"/>
    </source>
</evidence>
<keyword evidence="1" id="KW-0547">Nucleotide-binding</keyword>
<dbReference type="InterPro" id="IPR036597">
    <property type="entry name" value="Fido-like_dom_sf"/>
</dbReference>
<name>A0AAU6Q8G6_9DEIO</name>
<dbReference type="RefSeq" id="WP_339098139.1">
    <property type="nucleotide sequence ID" value="NZ_CP149784.1"/>
</dbReference>
<protein>
    <submittedName>
        <fullName evidence="5">Fic family protein</fullName>
    </submittedName>
</protein>
<evidence type="ECO:0000256" key="2">
    <source>
        <dbReference type="PIRSR" id="PIRSR640198-1"/>
    </source>
</evidence>
<proteinExistence type="predicted"/>